<comment type="pathway">
    <text evidence="4">One-carbon metabolism; tetrahydrofolate interconversion.</text>
</comment>
<dbReference type="Proteomes" id="UP001348265">
    <property type="component" value="Unassembled WGS sequence"/>
</dbReference>
<feature type="binding site" evidence="4">
    <location>
        <position position="127"/>
    </location>
    <ligand>
        <name>(6S)-5,6,7,8-tetrahydrofolate</name>
        <dbReference type="ChEBI" id="CHEBI:57453"/>
    </ligand>
</feature>
<comment type="caution">
    <text evidence="4">Lacks conserved residue(s) required for the propagation of feature annotation.</text>
</comment>
<dbReference type="PANTHER" id="PTHR11680">
    <property type="entry name" value="SERINE HYDROXYMETHYLTRANSFERASE"/>
    <property type="match status" value="1"/>
</dbReference>
<dbReference type="EC" id="2.1.2.1" evidence="4"/>
<dbReference type="Pfam" id="PF00464">
    <property type="entry name" value="SHMT"/>
    <property type="match status" value="1"/>
</dbReference>
<dbReference type="InterPro" id="IPR049943">
    <property type="entry name" value="Ser_HO-MeTrfase-like"/>
</dbReference>
<comment type="cofactor">
    <cofactor evidence="1 4">
        <name>pyridoxal 5'-phosphate</name>
        <dbReference type="ChEBI" id="CHEBI:597326"/>
    </cofactor>
</comment>
<name>A0ABU7WK39_9ACTN</name>
<sequence length="434" mass="46227">MTSAGNTSLLTRELATSDPEIAERIARESARQLHQLELIAPKNYMSRAVFEAHSSIMSLTSVEGYPGRRMHAGMAHLDVVENLALDRAAKLFGCCYANVQPHSGTQANQAVFFALLRPGDRVLSLALKAGGHLSHGLRSNQSGRWFDVMEYGVRPDTGLIDYAEAERLAHTHRPQLIITGGSSYPRSIDFARLRAVADSVGACFLADISHIAGLVAAGVHPSPFPHAHVVTSTTNKNLRGPRGGLILADNLELGRRLDRAVFPGVQGGPLPELICAKAVAFGEALEQEFTTYAESVLANARTLCAVLQERGYRIVTDGTDTPLVVVDLRDKGITGDAAERSLEAADITCNRNLVPGDPEKPSVTSGIRFGTSAVTTRGLRPPQMRVVASVIADVLDRLAHRPGDTGAAERAAAATVRDIAGQLPIHLPGGQGGN</sequence>
<feature type="domain" description="Serine hydroxymethyltransferase-like" evidence="5">
    <location>
        <begin position="15"/>
        <end position="391"/>
    </location>
</feature>
<evidence type="ECO:0000256" key="1">
    <source>
        <dbReference type="ARBA" id="ARBA00001933"/>
    </source>
</evidence>
<dbReference type="InterPro" id="IPR015422">
    <property type="entry name" value="PyrdxlP-dep_Trfase_small"/>
</dbReference>
<comment type="similarity">
    <text evidence="2 4">Belongs to the SHMT family.</text>
</comment>
<protein>
    <recommendedName>
        <fullName evidence="4">Probable serine hydroxymethyltransferase</fullName>
        <shortName evidence="4">SHMT</shortName>
        <shortName evidence="4">Serine methylase</shortName>
        <ecNumber evidence="4">2.1.2.1</ecNumber>
    </recommendedName>
</protein>
<comment type="subcellular location">
    <subcellularLocation>
        <location evidence="4">Cytoplasm</location>
    </subcellularLocation>
</comment>
<evidence type="ECO:0000256" key="2">
    <source>
        <dbReference type="ARBA" id="ARBA00006376"/>
    </source>
</evidence>
<evidence type="ECO:0000259" key="5">
    <source>
        <dbReference type="Pfam" id="PF00464"/>
    </source>
</evidence>
<dbReference type="PIRSF" id="PIRSF000412">
    <property type="entry name" value="SHMT"/>
    <property type="match status" value="1"/>
</dbReference>
<keyword evidence="3 4" id="KW-0663">Pyridoxal phosphate</keyword>
<evidence type="ECO:0000256" key="4">
    <source>
        <dbReference type="HAMAP-Rule" id="MF_00051"/>
    </source>
</evidence>
<dbReference type="Gene3D" id="3.40.640.10">
    <property type="entry name" value="Type I PLP-dependent aspartate aminotransferase-like (Major domain)"/>
    <property type="match status" value="1"/>
</dbReference>
<reference evidence="6 7" key="1">
    <citation type="submission" date="2023-08" db="EMBL/GenBank/DDBJ databases">
        <authorList>
            <person name="Sharma P."/>
            <person name="Verma V."/>
            <person name="Mohan M.K."/>
            <person name="Dubey A.K."/>
        </authorList>
    </citation>
    <scope>NUCLEOTIDE SEQUENCE [LARGE SCALE GENOMIC DNA]</scope>
    <source>
        <strain evidence="6 7">ADP4</strain>
    </source>
</reference>
<dbReference type="InterPro" id="IPR001085">
    <property type="entry name" value="Ser_HO-MeTrfase"/>
</dbReference>
<comment type="function">
    <text evidence="4">Catalyzes the reversible interconversion of serine and glycine with tetrahydrofolate (THF) serving as the one-carbon carrier. This reaction serves as the major source of one-carbon groups required for the biosynthesis of purines, thymidylate, methionine, and other important biomolecules.</text>
</comment>
<dbReference type="InterPro" id="IPR015421">
    <property type="entry name" value="PyrdxlP-dep_Trfase_major"/>
</dbReference>
<dbReference type="InterPro" id="IPR039429">
    <property type="entry name" value="SHMT-like_dom"/>
</dbReference>
<comment type="catalytic activity">
    <reaction evidence="4">
        <text>(6R)-5,10-methylene-5,6,7,8-tetrahydrofolate + glycine + H2O = (6S)-5,6,7,8-tetrahydrofolate + L-serine</text>
        <dbReference type="Rhea" id="RHEA:15481"/>
        <dbReference type="ChEBI" id="CHEBI:15377"/>
        <dbReference type="ChEBI" id="CHEBI:15636"/>
        <dbReference type="ChEBI" id="CHEBI:33384"/>
        <dbReference type="ChEBI" id="CHEBI:57305"/>
        <dbReference type="ChEBI" id="CHEBI:57453"/>
        <dbReference type="EC" id="2.1.2.1"/>
    </reaction>
</comment>
<comment type="caution">
    <text evidence="6">The sequence shown here is derived from an EMBL/GenBank/DDBJ whole genome shotgun (WGS) entry which is preliminary data.</text>
</comment>
<keyword evidence="4" id="KW-0554">One-carbon metabolism</keyword>
<keyword evidence="7" id="KW-1185">Reference proteome</keyword>
<dbReference type="InterPro" id="IPR015424">
    <property type="entry name" value="PyrdxlP-dep_Trfase"/>
</dbReference>
<organism evidence="6 7">
    <name type="scientific">Streptomyces chrestomyceticus</name>
    <dbReference type="NCBI Taxonomy" id="68185"/>
    <lineage>
        <taxon>Bacteria</taxon>
        <taxon>Bacillati</taxon>
        <taxon>Actinomycetota</taxon>
        <taxon>Actinomycetes</taxon>
        <taxon>Kitasatosporales</taxon>
        <taxon>Streptomycetaceae</taxon>
        <taxon>Streptomyces</taxon>
    </lineage>
</organism>
<feature type="modified residue" description="N6-(pyridoxal phosphate)lysine" evidence="4">
    <location>
        <position position="236"/>
    </location>
</feature>
<accession>A0ABU7WK39</accession>
<evidence type="ECO:0000313" key="6">
    <source>
        <dbReference type="EMBL" id="MEF3111782.1"/>
    </source>
</evidence>
<dbReference type="CDD" id="cd00378">
    <property type="entry name" value="SHMT"/>
    <property type="match status" value="1"/>
</dbReference>
<dbReference type="HAMAP" id="MF_00051">
    <property type="entry name" value="SHMT"/>
    <property type="match status" value="1"/>
</dbReference>
<keyword evidence="4" id="KW-0963">Cytoplasm</keyword>
<gene>
    <name evidence="4 6" type="primary">glyA</name>
    <name evidence="6" type="ORF">RB636_00975</name>
</gene>
<keyword evidence="4 6" id="KW-0808">Transferase</keyword>
<dbReference type="SUPFAM" id="SSF53383">
    <property type="entry name" value="PLP-dependent transferases"/>
    <property type="match status" value="1"/>
</dbReference>
<dbReference type="NCBIfam" id="NF000586">
    <property type="entry name" value="PRK00011.1"/>
    <property type="match status" value="1"/>
</dbReference>
<comment type="subunit">
    <text evidence="4">Homodimer.</text>
</comment>
<feature type="binding site" evidence="4">
    <location>
        <begin position="131"/>
        <end position="133"/>
    </location>
    <ligand>
        <name>(6S)-5,6,7,8-tetrahydrofolate</name>
        <dbReference type="ChEBI" id="CHEBI:57453"/>
    </ligand>
</feature>
<dbReference type="Gene3D" id="3.90.1150.10">
    <property type="entry name" value="Aspartate Aminotransferase, domain 1"/>
    <property type="match status" value="1"/>
</dbReference>
<evidence type="ECO:0000256" key="3">
    <source>
        <dbReference type="ARBA" id="ARBA00022898"/>
    </source>
</evidence>
<proteinExistence type="inferred from homology"/>
<dbReference type="EMBL" id="JAVFKM010000001">
    <property type="protein sequence ID" value="MEF3111782.1"/>
    <property type="molecule type" value="Genomic_DNA"/>
</dbReference>
<dbReference type="PANTHER" id="PTHR11680:SF35">
    <property type="entry name" value="SERINE HYDROXYMETHYLTRANSFERASE 1"/>
    <property type="match status" value="1"/>
</dbReference>
<dbReference type="GO" id="GO:0004372">
    <property type="term" value="F:glycine hydroxymethyltransferase activity"/>
    <property type="evidence" value="ECO:0007669"/>
    <property type="project" value="UniProtKB-EC"/>
</dbReference>
<evidence type="ECO:0000313" key="7">
    <source>
        <dbReference type="Proteomes" id="UP001348265"/>
    </source>
</evidence>
<dbReference type="RefSeq" id="WP_331784959.1">
    <property type="nucleotide sequence ID" value="NZ_JAVFKM010000001.1"/>
</dbReference>